<name>A0A026X0Z6_OOCBI</name>
<dbReference type="AlphaFoldDB" id="A0A026X0Z6"/>
<keyword evidence="2" id="KW-1185">Reference proteome</keyword>
<proteinExistence type="predicted"/>
<evidence type="ECO:0000313" key="1">
    <source>
        <dbReference type="EMBL" id="EZA61962.1"/>
    </source>
</evidence>
<evidence type="ECO:0000313" key="2">
    <source>
        <dbReference type="Proteomes" id="UP000053097"/>
    </source>
</evidence>
<reference evidence="1 2" key="1">
    <citation type="journal article" date="2014" name="Curr. Biol.">
        <title>The genome of the clonal raider ant Cerapachys biroi.</title>
        <authorList>
            <person name="Oxley P.R."/>
            <person name="Ji L."/>
            <person name="Fetter-Pruneda I."/>
            <person name="McKenzie S.K."/>
            <person name="Li C."/>
            <person name="Hu H."/>
            <person name="Zhang G."/>
            <person name="Kronauer D.J."/>
        </authorList>
    </citation>
    <scope>NUCLEOTIDE SEQUENCE [LARGE SCALE GENOMIC DNA]</scope>
</reference>
<organism evidence="1 2">
    <name type="scientific">Ooceraea biroi</name>
    <name type="common">Clonal raider ant</name>
    <name type="synonym">Cerapachys biroi</name>
    <dbReference type="NCBI Taxonomy" id="2015173"/>
    <lineage>
        <taxon>Eukaryota</taxon>
        <taxon>Metazoa</taxon>
        <taxon>Ecdysozoa</taxon>
        <taxon>Arthropoda</taxon>
        <taxon>Hexapoda</taxon>
        <taxon>Insecta</taxon>
        <taxon>Pterygota</taxon>
        <taxon>Neoptera</taxon>
        <taxon>Endopterygota</taxon>
        <taxon>Hymenoptera</taxon>
        <taxon>Apocrita</taxon>
        <taxon>Aculeata</taxon>
        <taxon>Formicoidea</taxon>
        <taxon>Formicidae</taxon>
        <taxon>Dorylinae</taxon>
        <taxon>Ooceraea</taxon>
    </lineage>
</organism>
<protein>
    <submittedName>
        <fullName evidence="1">Uncharacterized protein</fullName>
    </submittedName>
</protein>
<gene>
    <name evidence="1" type="ORF">X777_07311</name>
</gene>
<accession>A0A026X0Z6</accession>
<dbReference type="Proteomes" id="UP000053097">
    <property type="component" value="Unassembled WGS sequence"/>
</dbReference>
<sequence>MRCGHAALSKVADAEMKSTHHYFNGDVISETEEIYQTTLDFMSECLEEQEPPVSPANASSLSFAHATPSAFSLSHLPPIKLPPFDGKYDE</sequence>
<dbReference type="EMBL" id="KK107036">
    <property type="protein sequence ID" value="EZA61962.1"/>
    <property type="molecule type" value="Genomic_DNA"/>
</dbReference>